<evidence type="ECO:0000313" key="1">
    <source>
        <dbReference type="EMBL" id="KAI8571026.1"/>
    </source>
</evidence>
<sequence length="353" mass="40303">MDETLGIFATMIVQNFNQWLAMENRTEADFYEMGGANNQVIIGMGEVFLQVFGSLTRRLGSLHEINSFSGNLWNTLIITTELEWLDVPVISTDFAHAPYHPNSDVYVRDGILRDLTDVRAMVALIIERFPPPSTLHQWKHVSEQPCYAPDWNSLSVYKAKRTAFFNYSSPIFLRKSQLCDLIHQINEIKIRNPGDFSQVVNLRDYNPNADTDMGNWISRLPQPSEYHSLIYDKDTNNIISGHRDNTVAHYLRAAYTHVCDTTRNKSSGEVLNDILGFFPDALPNIHYLLCFQLGNDAAWATASFQVDIVELLSDGPTGYKGFKRMIGWNEVTFFVENYIAYLLGYYSLVKGEI</sequence>
<evidence type="ECO:0000313" key="2">
    <source>
        <dbReference type="Proteomes" id="UP001062846"/>
    </source>
</evidence>
<name>A0ACC0Q0S8_RHOML</name>
<comment type="caution">
    <text evidence="1">The sequence shown here is derived from an EMBL/GenBank/DDBJ whole genome shotgun (WGS) entry which is preliminary data.</text>
</comment>
<proteinExistence type="predicted"/>
<reference evidence="1" key="1">
    <citation type="submission" date="2022-02" db="EMBL/GenBank/DDBJ databases">
        <title>Plant Genome Project.</title>
        <authorList>
            <person name="Zhang R.-G."/>
        </authorList>
    </citation>
    <scope>NUCLEOTIDE SEQUENCE</scope>
    <source>
        <strain evidence="1">AT1</strain>
    </source>
</reference>
<keyword evidence="2" id="KW-1185">Reference proteome</keyword>
<dbReference type="EMBL" id="CM046388">
    <property type="protein sequence ID" value="KAI8571026.1"/>
    <property type="molecule type" value="Genomic_DNA"/>
</dbReference>
<protein>
    <submittedName>
        <fullName evidence="1">Uncharacterized protein</fullName>
    </submittedName>
</protein>
<gene>
    <name evidence="1" type="ORF">RHMOL_Rhmol01G0084800</name>
</gene>
<organism evidence="1 2">
    <name type="scientific">Rhododendron molle</name>
    <name type="common">Chinese azalea</name>
    <name type="synonym">Azalea mollis</name>
    <dbReference type="NCBI Taxonomy" id="49168"/>
    <lineage>
        <taxon>Eukaryota</taxon>
        <taxon>Viridiplantae</taxon>
        <taxon>Streptophyta</taxon>
        <taxon>Embryophyta</taxon>
        <taxon>Tracheophyta</taxon>
        <taxon>Spermatophyta</taxon>
        <taxon>Magnoliopsida</taxon>
        <taxon>eudicotyledons</taxon>
        <taxon>Gunneridae</taxon>
        <taxon>Pentapetalae</taxon>
        <taxon>asterids</taxon>
        <taxon>Ericales</taxon>
        <taxon>Ericaceae</taxon>
        <taxon>Ericoideae</taxon>
        <taxon>Rhodoreae</taxon>
        <taxon>Rhododendron</taxon>
    </lineage>
</organism>
<dbReference type="Proteomes" id="UP001062846">
    <property type="component" value="Chromosome 1"/>
</dbReference>
<accession>A0ACC0Q0S8</accession>